<dbReference type="AlphaFoldDB" id="A0A914VYS1"/>
<evidence type="ECO:0000313" key="4">
    <source>
        <dbReference type="WBParaSite" id="PSAMB.scaffold275size59647.g4166.t1"/>
    </source>
</evidence>
<keyword evidence="3" id="KW-1185">Reference proteome</keyword>
<protein>
    <submittedName>
        <fullName evidence="4">Uncharacterized protein</fullName>
    </submittedName>
</protein>
<proteinExistence type="predicted"/>
<sequence length="136" mass="14769">MSTAYQPMDFSESKALARTSAESSGLTLLKEKKHVTLGWHMTGNGHAGLSHIFEATLGKYRDSLKGVPVAIGPIKPKGSVAYIIDDHSCMHLDVTATFVVFVPKIGATYQAEVTKVDPTTVTAKMYDIITARRTRS</sequence>
<accession>A0A914VYS1</accession>
<evidence type="ECO:0000256" key="1">
    <source>
        <dbReference type="ARBA" id="ARBA00022478"/>
    </source>
</evidence>
<keyword evidence="1" id="KW-0240">DNA-directed RNA polymerase</keyword>
<reference evidence="4" key="1">
    <citation type="submission" date="2022-11" db="UniProtKB">
        <authorList>
            <consortium name="WormBaseParasite"/>
        </authorList>
    </citation>
    <scope>IDENTIFICATION</scope>
</reference>
<name>A0A914VYS1_9BILA</name>
<dbReference type="GO" id="GO:0000428">
    <property type="term" value="C:DNA-directed RNA polymerase complex"/>
    <property type="evidence" value="ECO:0007669"/>
    <property type="project" value="UniProtKB-KW"/>
</dbReference>
<organism evidence="3 4">
    <name type="scientific">Plectus sambesii</name>
    <dbReference type="NCBI Taxonomy" id="2011161"/>
    <lineage>
        <taxon>Eukaryota</taxon>
        <taxon>Metazoa</taxon>
        <taxon>Ecdysozoa</taxon>
        <taxon>Nematoda</taxon>
        <taxon>Chromadorea</taxon>
        <taxon>Plectida</taxon>
        <taxon>Plectina</taxon>
        <taxon>Plectoidea</taxon>
        <taxon>Plectidae</taxon>
        <taxon>Plectus</taxon>
    </lineage>
</organism>
<dbReference type="WBParaSite" id="PSAMB.scaffold275size59647.g4166.t1">
    <property type="protein sequence ID" value="PSAMB.scaffold275size59647.g4166.t1"/>
    <property type="gene ID" value="PSAMB.scaffold275size59647.g4166"/>
</dbReference>
<dbReference type="InterPro" id="IPR036898">
    <property type="entry name" value="RNA_pol_Rpb7-like_N_sf"/>
</dbReference>
<evidence type="ECO:0000313" key="3">
    <source>
        <dbReference type="Proteomes" id="UP000887566"/>
    </source>
</evidence>
<dbReference type="Proteomes" id="UP000887566">
    <property type="component" value="Unplaced"/>
</dbReference>
<keyword evidence="2" id="KW-0804">Transcription</keyword>
<evidence type="ECO:0000256" key="2">
    <source>
        <dbReference type="ARBA" id="ARBA00023163"/>
    </source>
</evidence>
<dbReference type="Gene3D" id="3.30.1490.120">
    <property type="entry name" value="RNA polymerase Rpb7-like, N-terminal domain"/>
    <property type="match status" value="1"/>
</dbReference>